<dbReference type="RefSeq" id="WP_289469804.1">
    <property type="nucleotide sequence ID" value="NZ_JAUCMM010000003.1"/>
</dbReference>
<keyword evidence="2" id="KW-0238">DNA-binding</keyword>
<feature type="modified residue" description="4-aspartylphosphate" evidence="3">
    <location>
        <position position="58"/>
    </location>
</feature>
<dbReference type="PROSITE" id="PS50043">
    <property type="entry name" value="HTH_LUXR_2"/>
    <property type="match status" value="1"/>
</dbReference>
<name>A0ABT7TEW3_9MICO</name>
<comment type="caution">
    <text evidence="6">The sequence shown here is derived from an EMBL/GenBank/DDBJ whole genome shotgun (WGS) entry which is preliminary data.</text>
</comment>
<gene>
    <name evidence="6" type="ORF">QUG98_06595</name>
</gene>
<evidence type="ECO:0000256" key="3">
    <source>
        <dbReference type="PROSITE-ProRule" id="PRU00169"/>
    </source>
</evidence>
<dbReference type="CDD" id="cd17535">
    <property type="entry name" value="REC_NarL-like"/>
    <property type="match status" value="1"/>
</dbReference>
<dbReference type="CDD" id="cd06170">
    <property type="entry name" value="LuxR_C_like"/>
    <property type="match status" value="1"/>
</dbReference>
<dbReference type="Gene3D" id="3.40.50.2300">
    <property type="match status" value="1"/>
</dbReference>
<feature type="domain" description="Response regulatory" evidence="5">
    <location>
        <begin position="7"/>
        <end position="123"/>
    </location>
</feature>
<protein>
    <submittedName>
        <fullName evidence="6">Response regulator transcription factor</fullName>
    </submittedName>
</protein>
<evidence type="ECO:0000256" key="2">
    <source>
        <dbReference type="ARBA" id="ARBA00023125"/>
    </source>
</evidence>
<evidence type="ECO:0000256" key="1">
    <source>
        <dbReference type="ARBA" id="ARBA00022553"/>
    </source>
</evidence>
<dbReference type="Proteomes" id="UP001235720">
    <property type="component" value="Unassembled WGS sequence"/>
</dbReference>
<dbReference type="InterPro" id="IPR058245">
    <property type="entry name" value="NreC/VraR/RcsB-like_REC"/>
</dbReference>
<dbReference type="SMART" id="SM00448">
    <property type="entry name" value="REC"/>
    <property type="match status" value="1"/>
</dbReference>
<feature type="domain" description="HTH luxR-type" evidence="4">
    <location>
        <begin position="139"/>
        <end position="204"/>
    </location>
</feature>
<dbReference type="PANTHER" id="PTHR43214">
    <property type="entry name" value="TWO-COMPONENT RESPONSE REGULATOR"/>
    <property type="match status" value="1"/>
</dbReference>
<keyword evidence="7" id="KW-1185">Reference proteome</keyword>
<dbReference type="EMBL" id="JAUCMM010000003">
    <property type="protein sequence ID" value="MDM7888116.1"/>
    <property type="molecule type" value="Genomic_DNA"/>
</dbReference>
<evidence type="ECO:0000259" key="4">
    <source>
        <dbReference type="PROSITE" id="PS50043"/>
    </source>
</evidence>
<organism evidence="6 7">
    <name type="scientific">Curtobacterium subtropicum</name>
    <dbReference type="NCBI Taxonomy" id="3055138"/>
    <lineage>
        <taxon>Bacteria</taxon>
        <taxon>Bacillati</taxon>
        <taxon>Actinomycetota</taxon>
        <taxon>Actinomycetes</taxon>
        <taxon>Micrococcales</taxon>
        <taxon>Microbacteriaceae</taxon>
        <taxon>Curtobacterium</taxon>
    </lineage>
</organism>
<proteinExistence type="predicted"/>
<sequence>MTGGLVRVALADDHHLFRDGLASLLAQSPRVTVVGQASSSVAAVRMAEERAPDVLLLDVEMDDVPAAVTIRRLGRLAPATRVVVLTMHGDAVLERQLRSEGAADYLTKDVSAPHLVDRIASVARLGGRGAAPLPSTDAEPTSAGLLTDRELQVLRMIGQAQTNRAIASALSIAEGTVKRHVVHIFAKLGASSRIDAIRKAHLLGEV</sequence>
<dbReference type="Pfam" id="PF00196">
    <property type="entry name" value="GerE"/>
    <property type="match status" value="1"/>
</dbReference>
<dbReference type="InterPro" id="IPR011006">
    <property type="entry name" value="CheY-like_superfamily"/>
</dbReference>
<accession>A0ABT7TEW3</accession>
<keyword evidence="1 3" id="KW-0597">Phosphoprotein</keyword>
<dbReference type="PROSITE" id="PS50110">
    <property type="entry name" value="RESPONSE_REGULATORY"/>
    <property type="match status" value="1"/>
</dbReference>
<dbReference type="PRINTS" id="PR00038">
    <property type="entry name" value="HTHLUXR"/>
</dbReference>
<dbReference type="InterPro" id="IPR000792">
    <property type="entry name" value="Tscrpt_reg_LuxR_C"/>
</dbReference>
<dbReference type="SUPFAM" id="SSF46894">
    <property type="entry name" value="C-terminal effector domain of the bipartite response regulators"/>
    <property type="match status" value="1"/>
</dbReference>
<evidence type="ECO:0000259" key="5">
    <source>
        <dbReference type="PROSITE" id="PS50110"/>
    </source>
</evidence>
<evidence type="ECO:0000313" key="7">
    <source>
        <dbReference type="Proteomes" id="UP001235720"/>
    </source>
</evidence>
<dbReference type="SMART" id="SM00421">
    <property type="entry name" value="HTH_LUXR"/>
    <property type="match status" value="1"/>
</dbReference>
<dbReference type="InterPro" id="IPR001789">
    <property type="entry name" value="Sig_transdc_resp-reg_receiver"/>
</dbReference>
<dbReference type="SUPFAM" id="SSF52172">
    <property type="entry name" value="CheY-like"/>
    <property type="match status" value="1"/>
</dbReference>
<reference evidence="6 7" key="1">
    <citation type="submission" date="2023-06" db="EMBL/GenBank/DDBJ databases">
        <authorList>
            <person name="Feng G."/>
            <person name="Li J."/>
            <person name="Zhu H."/>
        </authorList>
    </citation>
    <scope>NUCLEOTIDE SEQUENCE [LARGE SCALE GENOMIC DNA]</scope>
    <source>
        <strain evidence="6 7">RHCJP20</strain>
    </source>
</reference>
<dbReference type="InterPro" id="IPR016032">
    <property type="entry name" value="Sig_transdc_resp-reg_C-effctor"/>
</dbReference>
<dbReference type="InterPro" id="IPR039420">
    <property type="entry name" value="WalR-like"/>
</dbReference>
<dbReference type="Pfam" id="PF00072">
    <property type="entry name" value="Response_reg"/>
    <property type="match status" value="1"/>
</dbReference>
<evidence type="ECO:0000313" key="6">
    <source>
        <dbReference type="EMBL" id="MDM7888116.1"/>
    </source>
</evidence>
<dbReference type="PANTHER" id="PTHR43214:SF42">
    <property type="entry name" value="TRANSCRIPTIONAL REGULATORY PROTEIN DESR"/>
    <property type="match status" value="1"/>
</dbReference>